<dbReference type="NCBIfam" id="TIGR04040">
    <property type="entry name" value="glycyl_YjjI"/>
    <property type="match status" value="1"/>
</dbReference>
<accession>A0A0C7G9L1</accession>
<dbReference type="Gene3D" id="3.20.70.20">
    <property type="match status" value="1"/>
</dbReference>
<evidence type="ECO:0000313" key="2">
    <source>
        <dbReference type="Proteomes" id="UP000049127"/>
    </source>
</evidence>
<proteinExistence type="predicted"/>
<dbReference type="InterPro" id="IPR016905">
    <property type="entry name" value="Glycyl_radical_YjjI-like"/>
</dbReference>
<protein>
    <submittedName>
        <fullName evidence="1">Putative cytoplasmic protein</fullName>
    </submittedName>
</protein>
<evidence type="ECO:0000313" key="1">
    <source>
        <dbReference type="EMBL" id="CEQ04312.1"/>
    </source>
</evidence>
<reference evidence="2" key="1">
    <citation type="submission" date="2015-01" db="EMBL/GenBank/DDBJ databases">
        <authorList>
            <person name="Aslett M.A."/>
            <person name="De Silva N."/>
        </authorList>
    </citation>
    <scope>NUCLEOTIDE SEQUENCE [LARGE SCALE GENOMIC DNA]</scope>
    <source>
        <strain evidence="2">R28058</strain>
    </source>
</reference>
<name>A0A0C7G9L1_PARSO</name>
<dbReference type="RefSeq" id="WP_055342304.1">
    <property type="nucleotide sequence ID" value="NZ_CDNI01000003.1"/>
</dbReference>
<dbReference type="EMBL" id="CEKZ01000003">
    <property type="protein sequence ID" value="CEQ04312.1"/>
    <property type="molecule type" value="Genomic_DNA"/>
</dbReference>
<dbReference type="AlphaFoldDB" id="A0A0C7G9L1"/>
<gene>
    <name evidence="1" type="ORF">R28058_20451</name>
</gene>
<dbReference type="Proteomes" id="UP000049127">
    <property type="component" value="Unassembled WGS sequence"/>
</dbReference>
<sequence length="492" mass="55435">MNSIEQILHSMNMQYHEKRANMARVAEDSLPPLKISDETKSYLDKKILCDMNEGTRPYRPRYVLPDYVKFIKQGSEYLDIEPPKDLYEAVNALMILYRYVPSITGYPVYVGQIDDVLEPFMNTVSEKEAYNLIKMLLINIDRNLPDAFVHMNIGPKDTKVGRLVIQIERELRKTIPNVTLKCSEETPDDLIKYGIESALENIKPYFVNHKLMTSDLGEDYGVVSCYNSLRIGGGAHTLTRLNLKALAQESESYDDFINNQLPKAVKALGELTNARIKYLVEDVKFFESSFLAKEGLIDLNKFTSMLGIYGTFECVEIFTGKQMGHDEHANDIAEEICKVFAKLVKSEEAVYCGGTNGEHGVHAQGGLESDIDTTPAVRIKYGCEPSIFDNINLSSRLHKYFNTGCSDIYLFDETAKNNIDGMLKVVKGAIDSGIRVLSINSDSSEFVRITGYLVKKSDVKKFNDGESLREDSVVLGALTIKNGIEERKVRNV</sequence>
<dbReference type="Pfam" id="PF11230">
    <property type="entry name" value="YjjI-like"/>
    <property type="match status" value="1"/>
</dbReference>
<dbReference type="SUPFAM" id="SSF51998">
    <property type="entry name" value="PFL-like glycyl radical enzymes"/>
    <property type="match status" value="1"/>
</dbReference>
<organism evidence="1 2">
    <name type="scientific">Paraclostridium sordellii</name>
    <name type="common">Clostridium sordellii</name>
    <dbReference type="NCBI Taxonomy" id="1505"/>
    <lineage>
        <taxon>Bacteria</taxon>
        <taxon>Bacillati</taxon>
        <taxon>Bacillota</taxon>
        <taxon>Clostridia</taxon>
        <taxon>Peptostreptococcales</taxon>
        <taxon>Peptostreptococcaceae</taxon>
        <taxon>Paraclostridium</taxon>
    </lineage>
</organism>